<dbReference type="CDD" id="cd16964">
    <property type="entry name" value="YqgF"/>
    <property type="match status" value="1"/>
</dbReference>
<evidence type="ECO:0000256" key="5">
    <source>
        <dbReference type="HAMAP-Rule" id="MF_00651"/>
    </source>
</evidence>
<dbReference type="GO" id="GO:0005829">
    <property type="term" value="C:cytosol"/>
    <property type="evidence" value="ECO:0007669"/>
    <property type="project" value="TreeGrafter"/>
</dbReference>
<protein>
    <recommendedName>
        <fullName evidence="5">Putative pre-16S rRNA nuclease</fullName>
        <ecNumber evidence="5">3.1.-.-</ecNumber>
    </recommendedName>
</protein>
<sequence length="139" mass="15824">MMKIMAIDYGKVHIGIALTDPLGIIAQPYLTISYKSQKDLIKRLKFICAENNVGLILIGNPLHLDGKDSEMSDEIKSFAARLKKSLNIEIQLWDERYTSKLATNILKDYGIKNKNLDQISASLMLEEYLRQKDNFTAEC</sequence>
<comment type="subcellular location">
    <subcellularLocation>
        <location evidence="5">Cytoplasm</location>
    </subcellularLocation>
</comment>
<evidence type="ECO:0000256" key="1">
    <source>
        <dbReference type="ARBA" id="ARBA00022490"/>
    </source>
</evidence>
<organism evidence="7">
    <name type="scientific">candidate division WOR-3 bacterium</name>
    <dbReference type="NCBI Taxonomy" id="2052148"/>
    <lineage>
        <taxon>Bacteria</taxon>
        <taxon>Bacteria division WOR-3</taxon>
    </lineage>
</organism>
<proteinExistence type="inferred from homology"/>
<gene>
    <name evidence="7" type="primary">ruvX</name>
    <name evidence="7" type="ORF">ENV70_02065</name>
</gene>
<keyword evidence="4 5" id="KW-0378">Hydrolase</keyword>
<dbReference type="EMBL" id="DTHJ01000047">
    <property type="protein sequence ID" value="HHS62389.1"/>
    <property type="molecule type" value="Genomic_DNA"/>
</dbReference>
<dbReference type="InterPro" id="IPR012337">
    <property type="entry name" value="RNaseH-like_sf"/>
</dbReference>
<comment type="function">
    <text evidence="5">Could be a nuclease involved in processing of the 5'-end of pre-16S rRNA.</text>
</comment>
<dbReference type="InterPro" id="IPR037027">
    <property type="entry name" value="YqgF/RNaseH-like_dom_sf"/>
</dbReference>
<keyword evidence="2 5" id="KW-0690">Ribosome biogenesis</keyword>
<dbReference type="NCBIfam" id="TIGR00250">
    <property type="entry name" value="RNAse_H_YqgF"/>
    <property type="match status" value="1"/>
</dbReference>
<evidence type="ECO:0000256" key="3">
    <source>
        <dbReference type="ARBA" id="ARBA00022722"/>
    </source>
</evidence>
<dbReference type="AlphaFoldDB" id="A0A7C6EM93"/>
<name>A0A7C6EM93_UNCW3</name>
<dbReference type="EC" id="3.1.-.-" evidence="5"/>
<feature type="domain" description="YqgF/RNase H-like" evidence="6">
    <location>
        <begin position="2"/>
        <end position="102"/>
    </location>
</feature>
<comment type="similarity">
    <text evidence="5">Belongs to the YqgF HJR family.</text>
</comment>
<accession>A0A7C6EM93</accession>
<dbReference type="InterPro" id="IPR006641">
    <property type="entry name" value="YqgF/RNaseH-like_dom"/>
</dbReference>
<dbReference type="Gene3D" id="3.30.420.140">
    <property type="entry name" value="YqgF/RNase H-like domain"/>
    <property type="match status" value="1"/>
</dbReference>
<dbReference type="HAMAP" id="MF_00651">
    <property type="entry name" value="Nuclease_YqgF"/>
    <property type="match status" value="1"/>
</dbReference>
<evidence type="ECO:0000256" key="4">
    <source>
        <dbReference type="ARBA" id="ARBA00022801"/>
    </source>
</evidence>
<keyword evidence="1 5" id="KW-0963">Cytoplasm</keyword>
<reference evidence="7" key="1">
    <citation type="journal article" date="2020" name="mSystems">
        <title>Genome- and Community-Level Interaction Insights into Carbon Utilization and Element Cycling Functions of Hydrothermarchaeota in Hydrothermal Sediment.</title>
        <authorList>
            <person name="Zhou Z."/>
            <person name="Liu Y."/>
            <person name="Xu W."/>
            <person name="Pan J."/>
            <person name="Luo Z.H."/>
            <person name="Li M."/>
        </authorList>
    </citation>
    <scope>NUCLEOTIDE SEQUENCE [LARGE SCALE GENOMIC DNA]</scope>
    <source>
        <strain evidence="7">SpSt-783</strain>
    </source>
</reference>
<dbReference type="Pfam" id="PF03652">
    <property type="entry name" value="RuvX"/>
    <property type="match status" value="1"/>
</dbReference>
<dbReference type="GO" id="GO:0016788">
    <property type="term" value="F:hydrolase activity, acting on ester bonds"/>
    <property type="evidence" value="ECO:0007669"/>
    <property type="project" value="UniProtKB-UniRule"/>
</dbReference>
<dbReference type="GO" id="GO:0000967">
    <property type="term" value="P:rRNA 5'-end processing"/>
    <property type="evidence" value="ECO:0007669"/>
    <property type="project" value="UniProtKB-UniRule"/>
</dbReference>
<dbReference type="PANTHER" id="PTHR33317">
    <property type="entry name" value="POLYNUCLEOTIDYL TRANSFERASE, RIBONUCLEASE H-LIKE SUPERFAMILY PROTEIN"/>
    <property type="match status" value="1"/>
</dbReference>
<evidence type="ECO:0000259" key="6">
    <source>
        <dbReference type="SMART" id="SM00732"/>
    </source>
</evidence>
<evidence type="ECO:0000256" key="2">
    <source>
        <dbReference type="ARBA" id="ARBA00022517"/>
    </source>
</evidence>
<dbReference type="PANTHER" id="PTHR33317:SF4">
    <property type="entry name" value="POLYNUCLEOTIDYL TRANSFERASE, RIBONUCLEASE H-LIKE SUPERFAMILY PROTEIN"/>
    <property type="match status" value="1"/>
</dbReference>
<dbReference type="GO" id="GO:0004518">
    <property type="term" value="F:nuclease activity"/>
    <property type="evidence" value="ECO:0007669"/>
    <property type="project" value="UniProtKB-KW"/>
</dbReference>
<dbReference type="SUPFAM" id="SSF53098">
    <property type="entry name" value="Ribonuclease H-like"/>
    <property type="match status" value="1"/>
</dbReference>
<evidence type="ECO:0000313" key="7">
    <source>
        <dbReference type="EMBL" id="HHS62389.1"/>
    </source>
</evidence>
<keyword evidence="3 5" id="KW-0540">Nuclease</keyword>
<dbReference type="InterPro" id="IPR005227">
    <property type="entry name" value="YqgF"/>
</dbReference>
<comment type="caution">
    <text evidence="7">The sequence shown here is derived from an EMBL/GenBank/DDBJ whole genome shotgun (WGS) entry which is preliminary data.</text>
</comment>
<dbReference type="SMART" id="SM00732">
    <property type="entry name" value="YqgFc"/>
    <property type="match status" value="1"/>
</dbReference>